<feature type="binding site" evidence="7">
    <location>
        <position position="456"/>
    </location>
    <ligand>
        <name>meso-2,6-diaminopimelate</name>
        <dbReference type="ChEBI" id="CHEBI:57791"/>
    </ligand>
</feature>
<keyword evidence="7" id="KW-0460">Magnesium</keyword>
<dbReference type="NCBIfam" id="TIGR01085">
    <property type="entry name" value="murE"/>
    <property type="match status" value="1"/>
</dbReference>
<evidence type="ECO:0000256" key="1">
    <source>
        <dbReference type="ARBA" id="ARBA00005898"/>
    </source>
</evidence>
<keyword evidence="7" id="KW-0963">Cytoplasm</keyword>
<dbReference type="PANTHER" id="PTHR23135:SF4">
    <property type="entry name" value="UDP-N-ACETYLMURAMOYL-L-ALANYL-D-GLUTAMATE--2,6-DIAMINOPIMELATE LIGASE MURE HOMOLOG, CHLOROPLASTIC"/>
    <property type="match status" value="1"/>
</dbReference>
<comment type="PTM">
    <text evidence="7">Carboxylation is probably crucial for Mg(2+) binding and, consequently, for the gamma-phosphate positioning of ATP.</text>
</comment>
<keyword evidence="5 7" id="KW-0131">Cell cycle</keyword>
<dbReference type="Gene3D" id="3.40.1390.10">
    <property type="entry name" value="MurE/MurF, N-terminal domain"/>
    <property type="match status" value="1"/>
</dbReference>
<keyword evidence="4 7" id="KW-0573">Peptidoglycan synthesis</keyword>
<dbReference type="RefSeq" id="WP_275089631.1">
    <property type="nucleotide sequence ID" value="NZ_CP119078.1"/>
</dbReference>
<evidence type="ECO:0000259" key="10">
    <source>
        <dbReference type="Pfam" id="PF02875"/>
    </source>
</evidence>
<keyword evidence="7" id="KW-0067">ATP-binding</keyword>
<comment type="cofactor">
    <cofactor evidence="7">
        <name>Mg(2+)</name>
        <dbReference type="ChEBI" id="CHEBI:18420"/>
    </cofactor>
</comment>
<feature type="domain" description="Mur ligase C-terminal" evidence="10">
    <location>
        <begin position="334"/>
        <end position="458"/>
    </location>
</feature>
<dbReference type="NCBIfam" id="NF001124">
    <property type="entry name" value="PRK00139.1-2"/>
    <property type="match status" value="1"/>
</dbReference>
<feature type="domain" description="Mur ligase N-terminal catalytic" evidence="9">
    <location>
        <begin position="21"/>
        <end position="98"/>
    </location>
</feature>
<dbReference type="Pfam" id="PF02875">
    <property type="entry name" value="Mur_ligase_C"/>
    <property type="match status" value="1"/>
</dbReference>
<keyword evidence="13" id="KW-1185">Reference proteome</keyword>
<dbReference type="SUPFAM" id="SSF53623">
    <property type="entry name" value="MurD-like peptide ligases, catalytic domain"/>
    <property type="match status" value="1"/>
</dbReference>
<keyword evidence="7" id="KW-0547">Nucleotide-binding</keyword>
<evidence type="ECO:0000256" key="8">
    <source>
        <dbReference type="RuleBase" id="RU004135"/>
    </source>
</evidence>
<feature type="binding site" evidence="7">
    <location>
        <position position="381"/>
    </location>
    <ligand>
        <name>meso-2,6-diaminopimelate</name>
        <dbReference type="ChEBI" id="CHEBI:57791"/>
    </ligand>
</feature>
<feature type="binding site" evidence="7">
    <location>
        <begin position="154"/>
        <end position="155"/>
    </location>
    <ligand>
        <name>UDP-N-acetyl-alpha-D-muramoyl-L-alanyl-D-glutamate</name>
        <dbReference type="ChEBI" id="CHEBI:83900"/>
    </ligand>
</feature>
<dbReference type="NCBIfam" id="NF001126">
    <property type="entry name" value="PRK00139.1-4"/>
    <property type="match status" value="1"/>
</dbReference>
<gene>
    <name evidence="7" type="primary">murE</name>
    <name evidence="12" type="ORF">PXX05_03285</name>
</gene>
<dbReference type="InterPro" id="IPR005761">
    <property type="entry name" value="UDP-N-AcMur-Glu-dNH2Pim_ligase"/>
</dbReference>
<protein>
    <recommendedName>
        <fullName evidence="7">UDP-N-acetylmuramoyl-L-alanyl-D-glutamate--2,6-diaminopimelate ligase</fullName>
        <ecNumber evidence="7">6.3.2.13</ecNumber>
    </recommendedName>
    <alternativeName>
        <fullName evidence="7">Meso-A2pm-adding enzyme</fullName>
    </alternativeName>
    <alternativeName>
        <fullName evidence="7">Meso-diaminopimelate-adding enzyme</fullName>
    </alternativeName>
    <alternativeName>
        <fullName evidence="7">UDP-MurNAc-L-Ala-D-Glu:meso-diaminopimelate ligase</fullName>
    </alternativeName>
    <alternativeName>
        <fullName evidence="7">UDP-MurNAc-tripeptide synthetase</fullName>
    </alternativeName>
    <alternativeName>
        <fullName evidence="7">UDP-N-acetylmuramyl-tripeptide synthetase</fullName>
    </alternativeName>
</protein>
<feature type="binding site" evidence="7">
    <location>
        <position position="153"/>
    </location>
    <ligand>
        <name>UDP-N-acetyl-alpha-D-muramoyl-L-alanyl-D-glutamate</name>
        <dbReference type="ChEBI" id="CHEBI:83900"/>
    </ligand>
</feature>
<evidence type="ECO:0000256" key="4">
    <source>
        <dbReference type="ARBA" id="ARBA00022984"/>
    </source>
</evidence>
<dbReference type="InterPro" id="IPR013221">
    <property type="entry name" value="Mur_ligase_cen"/>
</dbReference>
<reference evidence="12 13" key="1">
    <citation type="submission" date="2023-02" db="EMBL/GenBank/DDBJ databases">
        <title>Genome Sequence of L. cardiaca H63T.</title>
        <authorList>
            <person name="Lopez A.E."/>
            <person name="Cianciotto N.P."/>
        </authorList>
    </citation>
    <scope>NUCLEOTIDE SEQUENCE [LARGE SCALE GENOMIC DNA]</scope>
    <source>
        <strain evidence="12 13">H63</strain>
    </source>
</reference>
<feature type="binding site" evidence="7">
    <location>
        <position position="189"/>
    </location>
    <ligand>
        <name>UDP-N-acetyl-alpha-D-muramoyl-L-alanyl-D-glutamate</name>
        <dbReference type="ChEBI" id="CHEBI:83900"/>
    </ligand>
</feature>
<dbReference type="Pfam" id="PF01225">
    <property type="entry name" value="Mur_ligase"/>
    <property type="match status" value="1"/>
</dbReference>
<comment type="similarity">
    <text evidence="1 7">Belongs to the MurCDEF family. MurE subfamily.</text>
</comment>
<dbReference type="PANTHER" id="PTHR23135">
    <property type="entry name" value="MUR LIGASE FAMILY MEMBER"/>
    <property type="match status" value="1"/>
</dbReference>
<feature type="modified residue" description="N6-carboxylysine" evidence="7">
    <location>
        <position position="221"/>
    </location>
</feature>
<evidence type="ECO:0000256" key="3">
    <source>
        <dbReference type="ARBA" id="ARBA00022960"/>
    </source>
</evidence>
<sequence>MKFAELMRPWTDVALPDYEILGLHNDSRHINKGFIFFAYPGAQTDGRLFIPQAVGAGAAAILYEPNNWPQNCQLPQDLICIPLPGLAKKLAEIASHFYDYPTKKLTMTGVTGTNGKTTIAYQLAQAYGLLGEGSAYIGTLGQGKVPGLKYLGNTTPDALCLQQLLAEYHQSKIKQVCMEVSSHALCQQRVDGIDFQQAIFTNLSHEHLDYHLTMDAYARAKMLLFAKPTLKWAILNHDDAYHQLMRNAITTPDCQVLRYGLKEGADVRALNLNVSLNGTHFDVISPWGRSQLTINALGFFNIYNALAVFSSLAANGYPIGQIASVMAELQAAPGRMEVVAHEPYMIVDYAHTPDALENVLATLSKVKKNRILVVFGCGGDRDKTKRPLMGKIASQYADIAIITSDNPRTENPVVIIDEIAVGITSQANVFKIEDRKQAIAKAISLADKDDIILVAGKGHEDYQQIGNVRYPFSDQAVIRQLRKR</sequence>
<comment type="subcellular location">
    <subcellularLocation>
        <location evidence="7 8">Cytoplasm</location>
    </subcellularLocation>
</comment>
<keyword evidence="2 7" id="KW-0132">Cell division</keyword>
<comment type="catalytic activity">
    <reaction evidence="7">
        <text>UDP-N-acetyl-alpha-D-muramoyl-L-alanyl-D-glutamate + meso-2,6-diaminopimelate + ATP = UDP-N-acetyl-alpha-D-muramoyl-L-alanyl-gamma-D-glutamyl-meso-2,6-diaminopimelate + ADP + phosphate + H(+)</text>
        <dbReference type="Rhea" id="RHEA:23676"/>
        <dbReference type="ChEBI" id="CHEBI:15378"/>
        <dbReference type="ChEBI" id="CHEBI:30616"/>
        <dbReference type="ChEBI" id="CHEBI:43474"/>
        <dbReference type="ChEBI" id="CHEBI:57791"/>
        <dbReference type="ChEBI" id="CHEBI:83900"/>
        <dbReference type="ChEBI" id="CHEBI:83905"/>
        <dbReference type="ChEBI" id="CHEBI:456216"/>
        <dbReference type="EC" id="6.3.2.13"/>
    </reaction>
</comment>
<dbReference type="GO" id="GO:0008765">
    <property type="term" value="F:UDP-N-acetylmuramoylalanyl-D-glutamate-2,6-diaminopimelate ligase activity"/>
    <property type="evidence" value="ECO:0007669"/>
    <property type="project" value="UniProtKB-EC"/>
</dbReference>
<evidence type="ECO:0000313" key="12">
    <source>
        <dbReference type="EMBL" id="WED43817.1"/>
    </source>
</evidence>
<feature type="domain" description="Mur ligase central" evidence="11">
    <location>
        <begin position="110"/>
        <end position="309"/>
    </location>
</feature>
<keyword evidence="6 7" id="KW-0961">Cell wall biogenesis/degradation</keyword>
<feature type="binding site" evidence="7">
    <location>
        <begin position="405"/>
        <end position="408"/>
    </location>
    <ligand>
        <name>meso-2,6-diaminopimelate</name>
        <dbReference type="ChEBI" id="CHEBI:57791"/>
    </ligand>
</feature>
<dbReference type="Pfam" id="PF08245">
    <property type="entry name" value="Mur_ligase_M"/>
    <property type="match status" value="1"/>
</dbReference>
<dbReference type="Proteomes" id="UP001222087">
    <property type="component" value="Chromosome"/>
</dbReference>
<evidence type="ECO:0000256" key="2">
    <source>
        <dbReference type="ARBA" id="ARBA00022618"/>
    </source>
</evidence>
<proteinExistence type="inferred from homology"/>
<comment type="function">
    <text evidence="7">Catalyzes the addition of meso-diaminopimelic acid to the nucleotide precursor UDP-N-acetylmuramoyl-L-alanyl-D-glutamate (UMAG) in the biosynthesis of bacterial cell-wall peptidoglycan.</text>
</comment>
<dbReference type="HAMAP" id="MF_00208">
    <property type="entry name" value="MurE"/>
    <property type="match status" value="1"/>
</dbReference>
<dbReference type="InterPro" id="IPR036615">
    <property type="entry name" value="Mur_ligase_C_dom_sf"/>
</dbReference>
<feature type="binding site" evidence="7">
    <location>
        <position position="460"/>
    </location>
    <ligand>
        <name>meso-2,6-diaminopimelate</name>
        <dbReference type="ChEBI" id="CHEBI:57791"/>
    </ligand>
</feature>
<dbReference type="InterPro" id="IPR004101">
    <property type="entry name" value="Mur_ligase_C"/>
</dbReference>
<organism evidence="12 13">
    <name type="scientific">Legionella cardiaca</name>
    <dbReference type="NCBI Taxonomy" id="1071983"/>
    <lineage>
        <taxon>Bacteria</taxon>
        <taxon>Pseudomonadati</taxon>
        <taxon>Pseudomonadota</taxon>
        <taxon>Gammaproteobacteria</taxon>
        <taxon>Legionellales</taxon>
        <taxon>Legionellaceae</taxon>
        <taxon>Legionella</taxon>
    </lineage>
</organism>
<comment type="pathway">
    <text evidence="7 8">Cell wall biogenesis; peptidoglycan biosynthesis.</text>
</comment>
<feature type="binding site" evidence="7">
    <location>
        <position position="27"/>
    </location>
    <ligand>
        <name>UDP-N-acetyl-alpha-D-muramoyl-L-alanyl-D-glutamate</name>
        <dbReference type="ChEBI" id="CHEBI:83900"/>
    </ligand>
</feature>
<feature type="binding site" evidence="7">
    <location>
        <position position="181"/>
    </location>
    <ligand>
        <name>UDP-N-acetyl-alpha-D-muramoyl-L-alanyl-D-glutamate</name>
        <dbReference type="ChEBI" id="CHEBI:83900"/>
    </ligand>
</feature>
<dbReference type="EMBL" id="CP119078">
    <property type="protein sequence ID" value="WED43817.1"/>
    <property type="molecule type" value="Genomic_DNA"/>
</dbReference>
<keyword evidence="3 7" id="KW-0133">Cell shape</keyword>
<evidence type="ECO:0000259" key="11">
    <source>
        <dbReference type="Pfam" id="PF08245"/>
    </source>
</evidence>
<feature type="short sequence motif" description="Meso-diaminopimelate recognition motif" evidence="7">
    <location>
        <begin position="405"/>
        <end position="408"/>
    </location>
</feature>
<dbReference type="EC" id="6.3.2.13" evidence="7"/>
<evidence type="ECO:0000256" key="6">
    <source>
        <dbReference type="ARBA" id="ARBA00023316"/>
    </source>
</evidence>
<accession>A0ABY8AT21</accession>
<dbReference type="SUPFAM" id="SSF53244">
    <property type="entry name" value="MurD-like peptide ligases, peptide-binding domain"/>
    <property type="match status" value="1"/>
</dbReference>
<dbReference type="Gene3D" id="3.90.190.20">
    <property type="entry name" value="Mur ligase, C-terminal domain"/>
    <property type="match status" value="1"/>
</dbReference>
<dbReference type="Gene3D" id="3.40.1190.10">
    <property type="entry name" value="Mur-like, catalytic domain"/>
    <property type="match status" value="1"/>
</dbReference>
<keyword evidence="7 12" id="KW-0436">Ligase</keyword>
<comment type="caution">
    <text evidence="7">Lacks conserved residue(s) required for the propagation of feature annotation.</text>
</comment>
<dbReference type="InterPro" id="IPR036565">
    <property type="entry name" value="Mur-like_cat_sf"/>
</dbReference>
<evidence type="ECO:0000313" key="13">
    <source>
        <dbReference type="Proteomes" id="UP001222087"/>
    </source>
</evidence>
<evidence type="ECO:0000259" key="9">
    <source>
        <dbReference type="Pfam" id="PF01225"/>
    </source>
</evidence>
<dbReference type="SUPFAM" id="SSF63418">
    <property type="entry name" value="MurE/MurF N-terminal domain"/>
    <property type="match status" value="1"/>
</dbReference>
<name>A0ABY8AT21_9GAMM</name>
<dbReference type="InterPro" id="IPR035911">
    <property type="entry name" value="MurE/MurF_N"/>
</dbReference>
<evidence type="ECO:0000256" key="7">
    <source>
        <dbReference type="HAMAP-Rule" id="MF_00208"/>
    </source>
</evidence>
<feature type="binding site" evidence="7">
    <location>
        <begin position="112"/>
        <end position="118"/>
    </location>
    <ligand>
        <name>ATP</name>
        <dbReference type="ChEBI" id="CHEBI:30616"/>
    </ligand>
</feature>
<evidence type="ECO:0000256" key="5">
    <source>
        <dbReference type="ARBA" id="ARBA00023306"/>
    </source>
</evidence>
<dbReference type="InterPro" id="IPR000713">
    <property type="entry name" value="Mur_ligase_N"/>
</dbReference>
<feature type="binding site" evidence="7">
    <location>
        <position position="187"/>
    </location>
    <ligand>
        <name>UDP-N-acetyl-alpha-D-muramoyl-L-alanyl-D-glutamate</name>
        <dbReference type="ChEBI" id="CHEBI:83900"/>
    </ligand>
</feature>